<dbReference type="RefSeq" id="WP_184797999.1">
    <property type="nucleotide sequence ID" value="NZ_JACHMY010000001.1"/>
</dbReference>
<dbReference type="AlphaFoldDB" id="A0A7W9JA80"/>
<name>A0A7W9JA80_9ACTN</name>
<comment type="caution">
    <text evidence="1">The sequence shown here is derived from an EMBL/GenBank/DDBJ whole genome shotgun (WGS) entry which is preliminary data.</text>
</comment>
<dbReference type="EMBL" id="JACHMY010000001">
    <property type="protein sequence ID" value="MBB5837748.1"/>
    <property type="molecule type" value="Genomic_DNA"/>
</dbReference>
<accession>A0A7W9JA80</accession>
<sequence>MGIVVKVRIDGARETLAAFRKLPKEASAELRDANQKISEDMAEKIRTAARSSDAQSALVAQGIKARRDRVPTVQAGGKKRVGRNRKPLDKVLLGANFGARFLNQFRRQTGGFQGSEDYWFFSTVEREEPRIAKEWTDAADRVLSQWGRGG</sequence>
<proteinExistence type="predicted"/>
<evidence type="ECO:0008006" key="3">
    <source>
        <dbReference type="Google" id="ProtNLM"/>
    </source>
</evidence>
<reference evidence="1 2" key="1">
    <citation type="submission" date="2020-08" db="EMBL/GenBank/DDBJ databases">
        <title>Sequencing the genomes of 1000 actinobacteria strains.</title>
        <authorList>
            <person name="Klenk H.-P."/>
        </authorList>
    </citation>
    <scope>NUCLEOTIDE SEQUENCE [LARGE SCALE GENOMIC DNA]</scope>
    <source>
        <strain evidence="1 2">DSM 28967</strain>
    </source>
</reference>
<evidence type="ECO:0000313" key="2">
    <source>
        <dbReference type="Proteomes" id="UP000549971"/>
    </source>
</evidence>
<evidence type="ECO:0000313" key="1">
    <source>
        <dbReference type="EMBL" id="MBB5837748.1"/>
    </source>
</evidence>
<keyword evidence="2" id="KW-1185">Reference proteome</keyword>
<dbReference type="Proteomes" id="UP000549971">
    <property type="component" value="Unassembled WGS sequence"/>
</dbReference>
<organism evidence="1 2">
    <name type="scientific">Kribbella italica</name>
    <dbReference type="NCBI Taxonomy" id="1540520"/>
    <lineage>
        <taxon>Bacteria</taxon>
        <taxon>Bacillati</taxon>
        <taxon>Actinomycetota</taxon>
        <taxon>Actinomycetes</taxon>
        <taxon>Propionibacteriales</taxon>
        <taxon>Kribbellaceae</taxon>
        <taxon>Kribbella</taxon>
    </lineage>
</organism>
<gene>
    <name evidence="1" type="ORF">HDA39_004482</name>
</gene>
<protein>
    <recommendedName>
        <fullName evidence="3">HK97 gp10 family phage protein</fullName>
    </recommendedName>
</protein>